<keyword evidence="2" id="KW-1185">Reference proteome</keyword>
<organism evidence="1 2">
    <name type="scientific">Saguinus oedipus</name>
    <name type="common">Cotton-top tamarin</name>
    <name type="synonym">Oedipomidas oedipus</name>
    <dbReference type="NCBI Taxonomy" id="9490"/>
    <lineage>
        <taxon>Eukaryota</taxon>
        <taxon>Metazoa</taxon>
        <taxon>Chordata</taxon>
        <taxon>Craniata</taxon>
        <taxon>Vertebrata</taxon>
        <taxon>Euteleostomi</taxon>
        <taxon>Mammalia</taxon>
        <taxon>Eutheria</taxon>
        <taxon>Euarchontoglires</taxon>
        <taxon>Primates</taxon>
        <taxon>Haplorrhini</taxon>
        <taxon>Platyrrhini</taxon>
        <taxon>Cebidae</taxon>
        <taxon>Callitrichinae</taxon>
        <taxon>Saguinus</taxon>
    </lineage>
</organism>
<dbReference type="PANTHER" id="PTHR45690">
    <property type="entry name" value="NACHT, LRR AND PYD DOMAINS-CONTAINING PROTEIN 12"/>
    <property type="match status" value="1"/>
</dbReference>
<gene>
    <name evidence="1" type="primary">NLRP5_3</name>
    <name evidence="1" type="ORF">P7K49_005727</name>
</gene>
<comment type="caution">
    <text evidence="1">The sequence shown here is derived from an EMBL/GenBank/DDBJ whole genome shotgun (WGS) entry which is preliminary data.</text>
</comment>
<proteinExistence type="predicted"/>
<dbReference type="PANTHER" id="PTHR45690:SF7">
    <property type="entry name" value="NACHT, LRR AND PYD DOMAINS-CONTAINING PROTEIN 5"/>
    <property type="match status" value="1"/>
</dbReference>
<evidence type="ECO:0000313" key="1">
    <source>
        <dbReference type="EMBL" id="KAK2115101.1"/>
    </source>
</evidence>
<dbReference type="InterPro" id="IPR032675">
    <property type="entry name" value="LRR_dom_sf"/>
</dbReference>
<dbReference type="SUPFAM" id="SSF52047">
    <property type="entry name" value="RNI-like"/>
    <property type="match status" value="1"/>
</dbReference>
<dbReference type="Pfam" id="PF13516">
    <property type="entry name" value="LRR_6"/>
    <property type="match status" value="4"/>
</dbReference>
<dbReference type="EMBL" id="JASSZA010000003">
    <property type="protein sequence ID" value="KAK2115101.1"/>
    <property type="molecule type" value="Genomic_DNA"/>
</dbReference>
<dbReference type="Proteomes" id="UP001266305">
    <property type="component" value="Unassembled WGS sequence"/>
</dbReference>
<accession>A0ABQ9W171</accession>
<dbReference type="Gene3D" id="3.80.10.10">
    <property type="entry name" value="Ribonuclease Inhibitor"/>
    <property type="match status" value="1"/>
</dbReference>
<protein>
    <submittedName>
        <fullName evidence="1">NACHT, LRR and PYD domains-containing protein 5</fullName>
    </submittedName>
</protein>
<name>A0ABQ9W171_SAGOE</name>
<evidence type="ECO:0000313" key="2">
    <source>
        <dbReference type="Proteomes" id="UP001266305"/>
    </source>
</evidence>
<sequence>MACGFSVDASLSSLSLTGNEVTDEEVKALDEVLKVSQCTLHKLTLQNYSITATGCQSLASALIPNHSLTHLCLSKNNLGNEGKLMLNHGNLDTAGFGFLTFMLLGNAWRMHLSLSTNPLEDSGVKLLCKDLELVICHLTATYYVIARSRYLRSLDLVDNAMGDVGITALCEGLKQRRSVLRRLGLRLCGLTSGCCEELSFALSCNHNLASLNLVQNNFSPTGMRKLCSSFVCPMSNLHIIGLWKWQYPVQIRKLLEEVQLLKLRMVIDGSWYFFHENDQYW</sequence>
<dbReference type="InterPro" id="IPR050637">
    <property type="entry name" value="NLRP_innate_immun_reg"/>
</dbReference>
<dbReference type="SMART" id="SM00368">
    <property type="entry name" value="LRR_RI"/>
    <property type="match status" value="6"/>
</dbReference>
<reference evidence="1 2" key="1">
    <citation type="submission" date="2023-05" db="EMBL/GenBank/DDBJ databases">
        <title>B98-5 Cell Line De Novo Hybrid Assembly: An Optical Mapping Approach.</title>
        <authorList>
            <person name="Kananen K."/>
            <person name="Auerbach J.A."/>
            <person name="Kautto E."/>
            <person name="Blachly J.S."/>
        </authorList>
    </citation>
    <scope>NUCLEOTIDE SEQUENCE [LARGE SCALE GENOMIC DNA]</scope>
    <source>
        <strain evidence="1">B95-8</strain>
        <tissue evidence="1">Cell line</tissue>
    </source>
</reference>
<dbReference type="InterPro" id="IPR001611">
    <property type="entry name" value="Leu-rich_rpt"/>
</dbReference>